<reference evidence="1" key="1">
    <citation type="submission" date="2018-05" db="EMBL/GenBank/DDBJ databases">
        <authorList>
            <person name="Lanie J.A."/>
            <person name="Ng W.-L."/>
            <person name="Kazmierczak K.M."/>
            <person name="Andrzejewski T.M."/>
            <person name="Davidsen T.M."/>
            <person name="Wayne K.J."/>
            <person name="Tettelin H."/>
            <person name="Glass J.I."/>
            <person name="Rusch D."/>
            <person name="Podicherti R."/>
            <person name="Tsui H.-C.T."/>
            <person name="Winkler M.E."/>
        </authorList>
    </citation>
    <scope>NUCLEOTIDE SEQUENCE</scope>
</reference>
<organism evidence="1">
    <name type="scientific">marine metagenome</name>
    <dbReference type="NCBI Taxonomy" id="408172"/>
    <lineage>
        <taxon>unclassified sequences</taxon>
        <taxon>metagenomes</taxon>
        <taxon>ecological metagenomes</taxon>
    </lineage>
</organism>
<feature type="non-terminal residue" evidence="1">
    <location>
        <position position="46"/>
    </location>
</feature>
<feature type="non-terminal residue" evidence="1">
    <location>
        <position position="1"/>
    </location>
</feature>
<sequence length="46" mass="5172">VSVFLLNLIDKTNNTGITINFHDLAMLKLYCDVLDTADTRFAILSQ</sequence>
<dbReference type="AlphaFoldDB" id="A0A382XME3"/>
<gene>
    <name evidence="1" type="ORF">METZ01_LOCUS424864</name>
</gene>
<protein>
    <submittedName>
        <fullName evidence="1">Uncharacterized protein</fullName>
    </submittedName>
</protein>
<accession>A0A382XME3</accession>
<proteinExistence type="predicted"/>
<evidence type="ECO:0000313" key="1">
    <source>
        <dbReference type="EMBL" id="SVD72010.1"/>
    </source>
</evidence>
<name>A0A382XME3_9ZZZZ</name>
<dbReference type="EMBL" id="UINC01168794">
    <property type="protein sequence ID" value="SVD72010.1"/>
    <property type="molecule type" value="Genomic_DNA"/>
</dbReference>